<dbReference type="Gene3D" id="3.40.50.2300">
    <property type="match status" value="1"/>
</dbReference>
<dbReference type="SUPFAM" id="SSF141868">
    <property type="entry name" value="EAL domain-like"/>
    <property type="match status" value="1"/>
</dbReference>
<protein>
    <submittedName>
        <fullName evidence="4">Signal transduction protein</fullName>
    </submittedName>
</protein>
<dbReference type="InterPro" id="IPR035919">
    <property type="entry name" value="EAL_sf"/>
</dbReference>
<keyword evidence="5" id="KW-1185">Reference proteome</keyword>
<dbReference type="InterPro" id="IPR001789">
    <property type="entry name" value="Sig_transdc_resp-reg_receiver"/>
</dbReference>
<dbReference type="InterPro" id="IPR011006">
    <property type="entry name" value="CheY-like_superfamily"/>
</dbReference>
<feature type="domain" description="EAL" evidence="3">
    <location>
        <begin position="142"/>
        <end position="394"/>
    </location>
</feature>
<dbReference type="Proteomes" id="UP000501466">
    <property type="component" value="Chromosome"/>
</dbReference>
<dbReference type="Pfam" id="PF00563">
    <property type="entry name" value="EAL"/>
    <property type="match status" value="1"/>
</dbReference>
<feature type="domain" description="Response regulatory" evidence="2">
    <location>
        <begin position="4"/>
        <end position="124"/>
    </location>
</feature>
<dbReference type="EMBL" id="AP021888">
    <property type="protein sequence ID" value="BBP43460.1"/>
    <property type="molecule type" value="Genomic_DNA"/>
</dbReference>
<dbReference type="InterPro" id="IPR001633">
    <property type="entry name" value="EAL_dom"/>
</dbReference>
<keyword evidence="1" id="KW-0597">Phosphoprotein</keyword>
<dbReference type="AlphaFoldDB" id="A0A6F8PN92"/>
<organism evidence="4 5">
    <name type="scientific">Thiosulfativibrio zosterae</name>
    <dbReference type="NCBI Taxonomy" id="2675053"/>
    <lineage>
        <taxon>Bacteria</taxon>
        <taxon>Pseudomonadati</taxon>
        <taxon>Pseudomonadota</taxon>
        <taxon>Gammaproteobacteria</taxon>
        <taxon>Thiotrichales</taxon>
        <taxon>Piscirickettsiaceae</taxon>
        <taxon>Thiosulfativibrio</taxon>
    </lineage>
</organism>
<sequence>MPAKVFVLDDESLYGQMIAEFADLYHLTTIAHDDASNLETLLTGIDDFSLFFLDLHMPKHDGIEVLRLLESSGYQGKIVLMSGFDESVLASAYHLAVTQGLRVVDTLSKPFNLDKLRGILAEFASEKNPPNLPVRQASAEISKLSHEMVIKSLYEDRFILHYQPQIRLVDHKLIGLECLVRLKGDQGLIYPGQFIEVIEQNALTNYLIMAVVRKLCEDYQRCLSQIHEVTFSINVSALDLDNLTFPDFLADLIAKCQLSPQQIVIEITESRAIEQIKIGLDVLTRLRLKGFHLSIDDFGTGTAVLSNIKNMPFNELKIDKSFVDRLTRDGRTNQLTQDLIHMAHNLKLMTVAEGVENIESLNILKKLGCQIVQGYYFAKPMAAEDLMSWVAQNQWD</sequence>
<dbReference type="SUPFAM" id="SSF52172">
    <property type="entry name" value="CheY-like"/>
    <property type="match status" value="1"/>
</dbReference>
<gene>
    <name evidence="4" type="ORF">THMIRHAT_12060</name>
</gene>
<reference evidence="5" key="1">
    <citation type="submission" date="2019-11" db="EMBL/GenBank/DDBJ databases">
        <title>Isolation and characterization of two novel species in the genus Thiomicrorhabdus.</title>
        <authorList>
            <person name="Mochizuki J."/>
            <person name="Kojima H."/>
            <person name="Fukui M."/>
        </authorList>
    </citation>
    <scope>NUCLEOTIDE SEQUENCE [LARGE SCALE GENOMIC DNA]</scope>
    <source>
        <strain evidence="5">AkT22</strain>
    </source>
</reference>
<evidence type="ECO:0000313" key="5">
    <source>
        <dbReference type="Proteomes" id="UP000501466"/>
    </source>
</evidence>
<accession>A0A6F8PN92</accession>
<dbReference type="Pfam" id="PF00072">
    <property type="entry name" value="Response_reg"/>
    <property type="match status" value="1"/>
</dbReference>
<dbReference type="RefSeq" id="WP_173291258.1">
    <property type="nucleotide sequence ID" value="NZ_AP021888.1"/>
</dbReference>
<evidence type="ECO:0000313" key="4">
    <source>
        <dbReference type="EMBL" id="BBP43460.1"/>
    </source>
</evidence>
<proteinExistence type="predicted"/>
<dbReference type="Gene3D" id="3.20.20.450">
    <property type="entry name" value="EAL domain"/>
    <property type="match status" value="1"/>
</dbReference>
<evidence type="ECO:0000256" key="1">
    <source>
        <dbReference type="PROSITE-ProRule" id="PRU00169"/>
    </source>
</evidence>
<dbReference type="SMART" id="SM00448">
    <property type="entry name" value="REC"/>
    <property type="match status" value="1"/>
</dbReference>
<dbReference type="PANTHER" id="PTHR33121:SF71">
    <property type="entry name" value="OXYGEN SENSOR PROTEIN DOSP"/>
    <property type="match status" value="1"/>
</dbReference>
<dbReference type="PANTHER" id="PTHR33121">
    <property type="entry name" value="CYCLIC DI-GMP PHOSPHODIESTERASE PDEF"/>
    <property type="match status" value="1"/>
</dbReference>
<dbReference type="KEGG" id="tzo:THMIRHAT_12060"/>
<dbReference type="CDD" id="cd01948">
    <property type="entry name" value="EAL"/>
    <property type="match status" value="1"/>
</dbReference>
<evidence type="ECO:0000259" key="2">
    <source>
        <dbReference type="PROSITE" id="PS50110"/>
    </source>
</evidence>
<dbReference type="SMART" id="SM00052">
    <property type="entry name" value="EAL"/>
    <property type="match status" value="1"/>
</dbReference>
<name>A0A6F8PN92_9GAMM</name>
<dbReference type="PROSITE" id="PS50110">
    <property type="entry name" value="RESPONSE_REGULATORY"/>
    <property type="match status" value="1"/>
</dbReference>
<dbReference type="PROSITE" id="PS50883">
    <property type="entry name" value="EAL"/>
    <property type="match status" value="1"/>
</dbReference>
<dbReference type="GO" id="GO:0000160">
    <property type="term" value="P:phosphorelay signal transduction system"/>
    <property type="evidence" value="ECO:0007669"/>
    <property type="project" value="InterPro"/>
</dbReference>
<dbReference type="InterPro" id="IPR050706">
    <property type="entry name" value="Cyclic-di-GMP_PDE-like"/>
</dbReference>
<dbReference type="GO" id="GO:0071111">
    <property type="term" value="F:cyclic-guanylate-specific phosphodiesterase activity"/>
    <property type="evidence" value="ECO:0007669"/>
    <property type="project" value="InterPro"/>
</dbReference>
<evidence type="ECO:0000259" key="3">
    <source>
        <dbReference type="PROSITE" id="PS50883"/>
    </source>
</evidence>
<feature type="modified residue" description="4-aspartylphosphate" evidence="1">
    <location>
        <position position="54"/>
    </location>
</feature>